<dbReference type="PANTHER" id="PTHR30531:SF12">
    <property type="entry name" value="FLAGELLAR BIOSYNTHETIC PROTEIN FLHB"/>
    <property type="match status" value="1"/>
</dbReference>
<dbReference type="InterPro" id="IPR006135">
    <property type="entry name" value="T3SS_substrate_exporter"/>
</dbReference>
<organism evidence="5 6">
    <name type="scientific">Halomonas huangheensis</name>
    <dbReference type="NCBI Taxonomy" id="1178482"/>
    <lineage>
        <taxon>Bacteria</taxon>
        <taxon>Pseudomonadati</taxon>
        <taxon>Pseudomonadota</taxon>
        <taxon>Gammaproteobacteria</taxon>
        <taxon>Oceanospirillales</taxon>
        <taxon>Halomonadaceae</taxon>
        <taxon>Halomonas</taxon>
    </lineage>
</organism>
<dbReference type="RefSeq" id="WP_021819349.1">
    <property type="nucleotide sequence ID" value="NZ_AVBC01000035.1"/>
</dbReference>
<dbReference type="GO" id="GO:0005886">
    <property type="term" value="C:plasma membrane"/>
    <property type="evidence" value="ECO:0007669"/>
    <property type="project" value="TreeGrafter"/>
</dbReference>
<comment type="function">
    <text evidence="4">Required for formation of the rod structure in the basal body of the flagellar apparatus. Together with FliI and FliH, may constitute the export apparatus of flagellin.</text>
</comment>
<dbReference type="EMBL" id="AVBC01000035">
    <property type="protein sequence ID" value="ERL50825.1"/>
    <property type="molecule type" value="Genomic_DNA"/>
</dbReference>
<name>W1N7F5_9GAMM</name>
<comment type="caution">
    <text evidence="5">The sequence shown here is derived from an EMBL/GenBank/DDBJ whole genome shotgun (WGS) entry which is preliminary data.</text>
</comment>
<keyword evidence="3" id="KW-0813">Transport</keyword>
<accession>W1N7F5</accession>
<evidence type="ECO:0000313" key="5">
    <source>
        <dbReference type="EMBL" id="ERL50825.1"/>
    </source>
</evidence>
<dbReference type="PATRIC" id="fig|1178482.3.peg.2397"/>
<gene>
    <name evidence="5" type="ORF">BJB45_19710</name>
</gene>
<dbReference type="STRING" id="1178482.AR456_19875"/>
<dbReference type="Proteomes" id="UP000019113">
    <property type="component" value="Unassembled WGS sequence"/>
</dbReference>
<evidence type="ECO:0000256" key="3">
    <source>
        <dbReference type="ARBA" id="ARBA00023225"/>
    </source>
</evidence>
<dbReference type="GO" id="GO:0009306">
    <property type="term" value="P:protein secretion"/>
    <property type="evidence" value="ECO:0007669"/>
    <property type="project" value="InterPro"/>
</dbReference>
<evidence type="ECO:0000256" key="2">
    <source>
        <dbReference type="ARBA" id="ARBA00021622"/>
    </source>
</evidence>
<keyword evidence="6" id="KW-1185">Reference proteome</keyword>
<keyword evidence="3" id="KW-0653">Protein transport</keyword>
<dbReference type="Pfam" id="PF01312">
    <property type="entry name" value="Bac_export_2"/>
    <property type="match status" value="1"/>
</dbReference>
<dbReference type="KEGG" id="hhu:AR456_19875"/>
<evidence type="ECO:0000256" key="4">
    <source>
        <dbReference type="ARBA" id="ARBA00025078"/>
    </source>
</evidence>
<keyword evidence="3" id="KW-1006">Bacterial flagellum protein export</keyword>
<protein>
    <recommendedName>
        <fullName evidence="2">Flagellar biosynthetic protein FlhB</fullName>
    </recommendedName>
</protein>
<dbReference type="Gene3D" id="3.40.1690.10">
    <property type="entry name" value="secretion proteins EscU"/>
    <property type="match status" value="1"/>
</dbReference>
<dbReference type="AlphaFoldDB" id="W1N7F5"/>
<evidence type="ECO:0000256" key="1">
    <source>
        <dbReference type="ARBA" id="ARBA00010690"/>
    </source>
</evidence>
<dbReference type="PANTHER" id="PTHR30531">
    <property type="entry name" value="FLAGELLAR BIOSYNTHETIC PROTEIN FLHB"/>
    <property type="match status" value="1"/>
</dbReference>
<evidence type="ECO:0000313" key="6">
    <source>
        <dbReference type="Proteomes" id="UP000019113"/>
    </source>
</evidence>
<sequence length="90" mass="10206">MTDSPPRRQAVALAYGEQSDAPRVVAMGYGNVAERIIEQARTQGVHVHDEPALVALLMQLELDQQIPPQLYDVIAELLVWTYELRDKRYS</sequence>
<comment type="similarity">
    <text evidence="1">Belongs to the type III secretion exporter family.</text>
</comment>
<reference evidence="5 6" key="1">
    <citation type="submission" date="2013-08" db="EMBL/GenBank/DDBJ databases">
        <title>draft genome of Halomonas huanghegensis, strain BJGMM-B45T.</title>
        <authorList>
            <person name="Miao C."/>
            <person name="Wan Y."/>
            <person name="Jin W."/>
        </authorList>
    </citation>
    <scope>NUCLEOTIDE SEQUENCE [LARGE SCALE GENOMIC DNA]</scope>
    <source>
        <strain evidence="5 6">BJGMM-B45</strain>
    </source>
</reference>
<dbReference type="eggNOG" id="COG2257">
    <property type="taxonomic scope" value="Bacteria"/>
</dbReference>
<dbReference type="OrthoDB" id="5244399at2"/>
<proteinExistence type="inferred from homology"/>
<dbReference type="SUPFAM" id="SSF160544">
    <property type="entry name" value="EscU C-terminal domain-like"/>
    <property type="match status" value="1"/>
</dbReference>
<dbReference type="InterPro" id="IPR029025">
    <property type="entry name" value="T3SS_substrate_exporter_C"/>
</dbReference>